<accession>S8ATG5</accession>
<keyword evidence="7" id="KW-0539">Nucleus</keyword>
<evidence type="ECO:0000256" key="6">
    <source>
        <dbReference type="ARBA" id="ARBA00022790"/>
    </source>
</evidence>
<evidence type="ECO:0000256" key="8">
    <source>
        <dbReference type="SAM" id="MobiDB-lite"/>
    </source>
</evidence>
<dbReference type="PANTHER" id="PTHR10758">
    <property type="entry name" value="26S PROTEASOME NON-ATPASE REGULATORY SUBUNIT 3/COP9 SIGNALOSOME COMPLEX SUBUNIT 3"/>
    <property type="match status" value="1"/>
</dbReference>
<evidence type="ECO:0000256" key="1">
    <source>
        <dbReference type="ARBA" id="ARBA00004123"/>
    </source>
</evidence>
<dbReference type="EMBL" id="AQGS01000055">
    <property type="protein sequence ID" value="EPS44261.1"/>
    <property type="molecule type" value="Genomic_DNA"/>
</dbReference>
<comment type="subcellular location">
    <subcellularLocation>
        <location evidence="2">Cytoplasm</location>
    </subcellularLocation>
    <subcellularLocation>
        <location evidence="1">Nucleus</location>
    </subcellularLocation>
</comment>
<dbReference type="STRING" id="1284197.S8ATG5"/>
<reference evidence="10 11" key="1">
    <citation type="journal article" date="2013" name="PLoS Genet.">
        <title>Genomic mechanisms accounting for the adaptation to parasitism in nematode-trapping fungi.</title>
        <authorList>
            <person name="Meerupati T."/>
            <person name="Andersson K.M."/>
            <person name="Friman E."/>
            <person name="Kumar D."/>
            <person name="Tunlid A."/>
            <person name="Ahren D."/>
        </authorList>
    </citation>
    <scope>NUCLEOTIDE SEQUENCE [LARGE SCALE GENOMIC DNA]</scope>
    <source>
        <strain evidence="10 11">CBS 200.50</strain>
    </source>
</reference>
<feature type="domain" description="PCI" evidence="9">
    <location>
        <begin position="207"/>
        <end position="380"/>
    </location>
</feature>
<evidence type="ECO:0000256" key="3">
    <source>
        <dbReference type="ARBA" id="ARBA00007084"/>
    </source>
</evidence>
<comment type="similarity">
    <text evidence="3">Belongs to the CSN3 family.</text>
</comment>
<reference evidence="11" key="2">
    <citation type="submission" date="2013-04" db="EMBL/GenBank/DDBJ databases">
        <title>Genomic mechanisms accounting for the adaptation to parasitism in nematode-trapping fungi.</title>
        <authorList>
            <person name="Ahren D.G."/>
        </authorList>
    </citation>
    <scope>NUCLEOTIDE SEQUENCE [LARGE SCALE GENOMIC DNA]</scope>
    <source>
        <strain evidence="11">CBS 200.50</strain>
    </source>
</reference>
<dbReference type="InterPro" id="IPR055089">
    <property type="entry name" value="COP9_N"/>
</dbReference>
<comment type="caution">
    <text evidence="10">The sequence shown here is derived from an EMBL/GenBank/DDBJ whole genome shotgun (WGS) entry which is preliminary data.</text>
</comment>
<dbReference type="GO" id="GO:0008180">
    <property type="term" value="C:COP9 signalosome"/>
    <property type="evidence" value="ECO:0007669"/>
    <property type="project" value="UniProtKB-KW"/>
</dbReference>
<dbReference type="InterPro" id="IPR000717">
    <property type="entry name" value="PCI_dom"/>
</dbReference>
<dbReference type="Pfam" id="PF01399">
    <property type="entry name" value="PCI"/>
    <property type="match status" value="1"/>
</dbReference>
<feature type="region of interest" description="Disordered" evidence="8">
    <location>
        <begin position="430"/>
        <end position="450"/>
    </location>
</feature>
<sequence length="492" mass="55157">MERFIGNVLAFPASADLTGAEYNKDLKALNDILSKLSAQTLAGTRDNDPLELLDNRANSLGILFSFFARLSIDKNEIQTLWPKLIDFFSEFDGRQIKYAKDQLMAVLKAFLHFCDVCNKPILALKPLEHTIAQLNLPAGSKMFSSLHTRFVKKCLDARSFRAALTILDIDIEEFPPKGGDKDVTYRDVLQYYLYGAMIYMANKKWKRASDFLQFVLSYPGSAISQIQVEAFKKFILVTLMLEGRNFQYPKTIPPPTLKACRILGRPYEAFATAYATGNPDLLRREAALVKEIFQQDGNWGLAEQCLENFRRLGIKALTSTYSTLSVEAISSRDLDVLGSRNNSTSLEDLERYILDMIDQKEIKASLSHLPSQSGGQATSCMVSFHDLPSSETDILQDLEAQIARTVHITSQARQLDRKLGISKEWINYTTKKGRGGGGPADHGDQGYEEDDYPMQGRGSLMDIVAAAEAQGYMAGDYIDYDPADDMRPDYDD</sequence>
<evidence type="ECO:0000256" key="2">
    <source>
        <dbReference type="ARBA" id="ARBA00004496"/>
    </source>
</evidence>
<dbReference type="PROSITE" id="PS50250">
    <property type="entry name" value="PCI"/>
    <property type="match status" value="1"/>
</dbReference>
<dbReference type="GO" id="GO:0006511">
    <property type="term" value="P:ubiquitin-dependent protein catabolic process"/>
    <property type="evidence" value="ECO:0007669"/>
    <property type="project" value="TreeGrafter"/>
</dbReference>
<gene>
    <name evidence="10" type="ORF">H072_1776</name>
</gene>
<keyword evidence="11" id="KW-1185">Reference proteome</keyword>
<dbReference type="GO" id="GO:0005737">
    <property type="term" value="C:cytoplasm"/>
    <property type="evidence" value="ECO:0007669"/>
    <property type="project" value="UniProtKB-SubCell"/>
</dbReference>
<dbReference type="InterPro" id="IPR050756">
    <property type="entry name" value="CSN3"/>
</dbReference>
<name>S8ATG5_DACHA</name>
<proteinExistence type="inferred from homology"/>
<dbReference type="OrthoDB" id="29061at2759"/>
<evidence type="ECO:0000313" key="11">
    <source>
        <dbReference type="Proteomes" id="UP000015100"/>
    </source>
</evidence>
<evidence type="ECO:0000256" key="4">
    <source>
        <dbReference type="ARBA" id="ARBA00014878"/>
    </source>
</evidence>
<evidence type="ECO:0000256" key="5">
    <source>
        <dbReference type="ARBA" id="ARBA00022490"/>
    </source>
</evidence>
<protein>
    <recommendedName>
        <fullName evidence="4">COP9 signalosome complex subunit 3</fullName>
    </recommendedName>
</protein>
<organism evidence="10 11">
    <name type="scientific">Dactylellina haptotyla (strain CBS 200.50)</name>
    <name type="common">Nematode-trapping fungus</name>
    <name type="synonym">Monacrosporium haptotylum</name>
    <dbReference type="NCBI Taxonomy" id="1284197"/>
    <lineage>
        <taxon>Eukaryota</taxon>
        <taxon>Fungi</taxon>
        <taxon>Dikarya</taxon>
        <taxon>Ascomycota</taxon>
        <taxon>Pezizomycotina</taxon>
        <taxon>Orbiliomycetes</taxon>
        <taxon>Orbiliales</taxon>
        <taxon>Orbiliaceae</taxon>
        <taxon>Dactylellina</taxon>
    </lineage>
</organism>
<dbReference type="eggNOG" id="KOG2582">
    <property type="taxonomic scope" value="Eukaryota"/>
</dbReference>
<dbReference type="Pfam" id="PF22788">
    <property type="entry name" value="COP9_hel_rpt"/>
    <property type="match status" value="1"/>
</dbReference>
<dbReference type="Proteomes" id="UP000015100">
    <property type="component" value="Unassembled WGS sequence"/>
</dbReference>
<evidence type="ECO:0000313" key="10">
    <source>
        <dbReference type="EMBL" id="EPS44261.1"/>
    </source>
</evidence>
<keyword evidence="5" id="KW-0963">Cytoplasm</keyword>
<dbReference type="AlphaFoldDB" id="S8ATG5"/>
<dbReference type="HOGENOM" id="CLU_028825_1_1_1"/>
<dbReference type="OMA" id="NHYHDLV"/>
<evidence type="ECO:0000259" key="9">
    <source>
        <dbReference type="PROSITE" id="PS50250"/>
    </source>
</evidence>
<dbReference type="PANTHER" id="PTHR10758:SF1">
    <property type="entry name" value="COP9 SIGNALOSOME COMPLEX SUBUNIT 3"/>
    <property type="match status" value="1"/>
</dbReference>
<evidence type="ECO:0000256" key="7">
    <source>
        <dbReference type="ARBA" id="ARBA00023242"/>
    </source>
</evidence>
<keyword evidence="6" id="KW-0736">Signalosome</keyword>